<sequence>MLWATATLTTLAGVSACSDEGDKQPQAAQTPASRICDGTLDRPAVTALQRLGGADSFEELSGKGNQFSLDRAAAHVHDDVQQRSRCTVYLPDDTSGAPLVQLDFKAADTHPTRAAVLKASPGKDFTFYALGAYAATSDKNSTTLYFQCTTKGSDGKRTRYVDAGIFSSAGQLKGNSPSKDRMVILNSVSRHLADKLGCADEAHLPSTVPDGESVTS</sequence>
<gene>
    <name evidence="1" type="ORF">GCM10018793_66040</name>
</gene>
<dbReference type="Proteomes" id="UP000603708">
    <property type="component" value="Unassembled WGS sequence"/>
</dbReference>
<accession>A0A919GQ46</accession>
<organism evidence="1 2">
    <name type="scientific">Streptomyces sulfonofaciens</name>
    <dbReference type="NCBI Taxonomy" id="68272"/>
    <lineage>
        <taxon>Bacteria</taxon>
        <taxon>Bacillati</taxon>
        <taxon>Actinomycetota</taxon>
        <taxon>Actinomycetes</taxon>
        <taxon>Kitasatosporales</taxon>
        <taxon>Streptomycetaceae</taxon>
        <taxon>Streptomyces</taxon>
    </lineage>
</organism>
<proteinExistence type="predicted"/>
<name>A0A919GQ46_9ACTN</name>
<dbReference type="AlphaFoldDB" id="A0A919GQ46"/>
<evidence type="ECO:0000313" key="2">
    <source>
        <dbReference type="Proteomes" id="UP000603708"/>
    </source>
</evidence>
<evidence type="ECO:0000313" key="1">
    <source>
        <dbReference type="EMBL" id="GHH88021.1"/>
    </source>
</evidence>
<reference evidence="1" key="2">
    <citation type="submission" date="2020-09" db="EMBL/GenBank/DDBJ databases">
        <authorList>
            <person name="Sun Q."/>
            <person name="Ohkuma M."/>
        </authorList>
    </citation>
    <scope>NUCLEOTIDE SEQUENCE</scope>
    <source>
        <strain evidence="1">JCM 5069</strain>
    </source>
</reference>
<protein>
    <submittedName>
        <fullName evidence="1">Uncharacterized protein</fullName>
    </submittedName>
</protein>
<keyword evidence="2" id="KW-1185">Reference proteome</keyword>
<dbReference type="EMBL" id="BNCD01000032">
    <property type="protein sequence ID" value="GHH88021.1"/>
    <property type="molecule type" value="Genomic_DNA"/>
</dbReference>
<comment type="caution">
    <text evidence="1">The sequence shown here is derived from an EMBL/GenBank/DDBJ whole genome shotgun (WGS) entry which is preliminary data.</text>
</comment>
<reference evidence="1" key="1">
    <citation type="journal article" date="2014" name="Int. J. Syst. Evol. Microbiol.">
        <title>Complete genome sequence of Corynebacterium casei LMG S-19264T (=DSM 44701T), isolated from a smear-ripened cheese.</title>
        <authorList>
            <consortium name="US DOE Joint Genome Institute (JGI-PGF)"/>
            <person name="Walter F."/>
            <person name="Albersmeier A."/>
            <person name="Kalinowski J."/>
            <person name="Ruckert C."/>
        </authorList>
    </citation>
    <scope>NUCLEOTIDE SEQUENCE</scope>
    <source>
        <strain evidence="1">JCM 5069</strain>
    </source>
</reference>